<comment type="catalytic activity">
    <reaction evidence="1 10">
        <text>Transfers a segment of a (1-&gt;4)-alpha-D-glucan to a new position in an acceptor, which may be glucose or a (1-&gt;4)-alpha-D-glucan.</text>
        <dbReference type="EC" id="2.4.1.25"/>
    </reaction>
</comment>
<dbReference type="FunCoup" id="A0A517SA31">
    <property type="interactions" value="180"/>
</dbReference>
<accession>A0A517SA31</accession>
<evidence type="ECO:0000256" key="2">
    <source>
        <dbReference type="ARBA" id="ARBA00005684"/>
    </source>
</evidence>
<proteinExistence type="inferred from homology"/>
<dbReference type="GO" id="GO:0005975">
    <property type="term" value="P:carbohydrate metabolic process"/>
    <property type="evidence" value="ECO:0007669"/>
    <property type="project" value="InterPro"/>
</dbReference>
<evidence type="ECO:0000256" key="7">
    <source>
        <dbReference type="ARBA" id="ARBA00023277"/>
    </source>
</evidence>
<dbReference type="Proteomes" id="UP000315700">
    <property type="component" value="Chromosome"/>
</dbReference>
<dbReference type="InterPro" id="IPR003385">
    <property type="entry name" value="Glyco_hydro_77"/>
</dbReference>
<dbReference type="InParanoid" id="A0A517SA31"/>
<dbReference type="EMBL" id="CP036271">
    <property type="protein sequence ID" value="QDT52984.1"/>
    <property type="molecule type" value="Genomic_DNA"/>
</dbReference>
<sequence length="515" mass="58417">MTRRRRAGVLLHVSSLPGKLGIGDLGPEAYAFIDQLAKAKQSVWQILPLGPTGYGDSPYQCYSAFAGNPLFVSPEMLIEDGLLSEAVVKESRRFAAGTIDFEKLTPIRMEWLKEAFTAFQGRKQKKLTAAFEEFCATEKRWLDEFALFMALRDQWPDRSWVDWPEKLRSRDKRALTEARKEFADGILFHQFVQFQFARQWNDLHAFARARDIEIMGDAPIFVSHESSDVWANQDQFDLGANGRPLKVAGVPPDYFSSTGQHWGNPQYRWDRMEADGFQWWIRRMEASLKFVDLIRLDHFRGFEAYWEIPASAPTAATGKWMPGPREKLFHAMQKALGSLPIIAEDLGVITAPVRKLRDDFGFPGMRVLQFGFGGDDDIHRPHFYVQNSVAYTGTHDNDTTVGWFNAEPGKTTTMSLKAVQAERRMVLDYLNTTAEEIHWGLIRGVHSSVSDLAVVPVQDILGLGSEARMNTPGTSSGNWRWRLRPGQLKSEPLSRLARMTTLYDRAPDTPPPTGK</sequence>
<keyword evidence="7 10" id="KW-0119">Carbohydrate metabolism</keyword>
<dbReference type="EC" id="2.4.1.25" evidence="3 10"/>
<dbReference type="Pfam" id="PF02446">
    <property type="entry name" value="Glyco_hydro_77"/>
    <property type="match status" value="1"/>
</dbReference>
<evidence type="ECO:0000256" key="1">
    <source>
        <dbReference type="ARBA" id="ARBA00000439"/>
    </source>
</evidence>
<evidence type="ECO:0000313" key="11">
    <source>
        <dbReference type="EMBL" id="QDT52984.1"/>
    </source>
</evidence>
<keyword evidence="6 10" id="KW-0808">Transferase</keyword>
<evidence type="ECO:0000256" key="10">
    <source>
        <dbReference type="RuleBase" id="RU361207"/>
    </source>
</evidence>
<keyword evidence="5 10" id="KW-0328">Glycosyltransferase</keyword>
<reference evidence="11 12" key="1">
    <citation type="submission" date="2019-02" db="EMBL/GenBank/DDBJ databases">
        <title>Deep-cultivation of Planctomycetes and their phenomic and genomic characterization uncovers novel biology.</title>
        <authorList>
            <person name="Wiegand S."/>
            <person name="Jogler M."/>
            <person name="Boedeker C."/>
            <person name="Pinto D."/>
            <person name="Vollmers J."/>
            <person name="Rivas-Marin E."/>
            <person name="Kohn T."/>
            <person name="Peeters S.H."/>
            <person name="Heuer A."/>
            <person name="Rast P."/>
            <person name="Oberbeckmann S."/>
            <person name="Bunk B."/>
            <person name="Jeske O."/>
            <person name="Meyerdierks A."/>
            <person name="Storesund J.E."/>
            <person name="Kallscheuer N."/>
            <person name="Luecker S."/>
            <person name="Lage O.M."/>
            <person name="Pohl T."/>
            <person name="Merkel B.J."/>
            <person name="Hornburger P."/>
            <person name="Mueller R.-W."/>
            <person name="Bruemmer F."/>
            <person name="Labrenz M."/>
            <person name="Spormann A.M."/>
            <person name="Op den Camp H."/>
            <person name="Overmann J."/>
            <person name="Amann R."/>
            <person name="Jetten M.S.M."/>
            <person name="Mascher T."/>
            <person name="Medema M.H."/>
            <person name="Devos D.P."/>
            <person name="Kaster A.-K."/>
            <person name="Ovreas L."/>
            <person name="Rohde M."/>
            <person name="Galperin M.Y."/>
            <person name="Jogler C."/>
        </authorList>
    </citation>
    <scope>NUCLEOTIDE SEQUENCE [LARGE SCALE GENOMIC DNA]</scope>
    <source>
        <strain evidence="11 12">Pan44</strain>
    </source>
</reference>
<evidence type="ECO:0000313" key="12">
    <source>
        <dbReference type="Proteomes" id="UP000315700"/>
    </source>
</evidence>
<dbReference type="OrthoDB" id="9811841at2"/>
<evidence type="ECO:0000256" key="3">
    <source>
        <dbReference type="ARBA" id="ARBA00012560"/>
    </source>
</evidence>
<dbReference type="GO" id="GO:0004134">
    <property type="term" value="F:4-alpha-glucanotransferase activity"/>
    <property type="evidence" value="ECO:0007669"/>
    <property type="project" value="UniProtKB-EC"/>
</dbReference>
<evidence type="ECO:0000256" key="8">
    <source>
        <dbReference type="ARBA" id="ARBA00031423"/>
    </source>
</evidence>
<dbReference type="SUPFAM" id="SSF51445">
    <property type="entry name" value="(Trans)glycosidases"/>
    <property type="match status" value="1"/>
</dbReference>
<evidence type="ECO:0000256" key="4">
    <source>
        <dbReference type="ARBA" id="ARBA00020295"/>
    </source>
</evidence>
<evidence type="ECO:0000256" key="6">
    <source>
        <dbReference type="ARBA" id="ARBA00022679"/>
    </source>
</evidence>
<keyword evidence="12" id="KW-1185">Reference proteome</keyword>
<evidence type="ECO:0000256" key="9">
    <source>
        <dbReference type="ARBA" id="ARBA00031501"/>
    </source>
</evidence>
<evidence type="ECO:0000256" key="5">
    <source>
        <dbReference type="ARBA" id="ARBA00022676"/>
    </source>
</evidence>
<dbReference type="NCBIfam" id="TIGR00217">
    <property type="entry name" value="malQ"/>
    <property type="match status" value="1"/>
</dbReference>
<dbReference type="PANTHER" id="PTHR32438:SF5">
    <property type="entry name" value="4-ALPHA-GLUCANOTRANSFERASE DPE1, CHLOROPLASTIC_AMYLOPLASTIC"/>
    <property type="match status" value="1"/>
</dbReference>
<protein>
    <recommendedName>
        <fullName evidence="4 10">4-alpha-glucanotransferase</fullName>
        <ecNumber evidence="3 10">2.4.1.25</ecNumber>
    </recommendedName>
    <alternativeName>
        <fullName evidence="8 10">Amylomaltase</fullName>
    </alternativeName>
    <alternativeName>
        <fullName evidence="9 10">Disproportionating enzyme</fullName>
    </alternativeName>
</protein>
<dbReference type="KEGG" id="ccos:Pan44_09980"/>
<dbReference type="NCBIfam" id="NF011080">
    <property type="entry name" value="PRK14508.1-3"/>
    <property type="match status" value="1"/>
</dbReference>
<dbReference type="AlphaFoldDB" id="A0A517SA31"/>
<name>A0A517SA31_9PLAN</name>
<gene>
    <name evidence="11" type="primary">malQ</name>
    <name evidence="11" type="ORF">Pan44_09980</name>
</gene>
<dbReference type="InterPro" id="IPR017853">
    <property type="entry name" value="GH"/>
</dbReference>
<dbReference type="Gene3D" id="3.20.20.80">
    <property type="entry name" value="Glycosidases"/>
    <property type="match status" value="1"/>
</dbReference>
<organism evidence="11 12">
    <name type="scientific">Caulifigura coniformis</name>
    <dbReference type="NCBI Taxonomy" id="2527983"/>
    <lineage>
        <taxon>Bacteria</taxon>
        <taxon>Pseudomonadati</taxon>
        <taxon>Planctomycetota</taxon>
        <taxon>Planctomycetia</taxon>
        <taxon>Planctomycetales</taxon>
        <taxon>Planctomycetaceae</taxon>
        <taxon>Caulifigura</taxon>
    </lineage>
</organism>
<dbReference type="RefSeq" id="WP_145027807.1">
    <property type="nucleotide sequence ID" value="NZ_CP036271.1"/>
</dbReference>
<comment type="similarity">
    <text evidence="2 10">Belongs to the disproportionating enzyme family.</text>
</comment>
<dbReference type="PANTHER" id="PTHR32438">
    <property type="entry name" value="4-ALPHA-GLUCANOTRANSFERASE DPE1, CHLOROPLASTIC/AMYLOPLASTIC"/>
    <property type="match status" value="1"/>
</dbReference>